<keyword evidence="6" id="KW-0520">NAD</keyword>
<keyword evidence="11" id="KW-0511">Multifunctional enzyme</keyword>
<keyword evidence="7" id="KW-0443">Lipid metabolism</keyword>
<keyword evidence="8" id="KW-0576">Peroxisome</keyword>
<keyword evidence="10" id="KW-0456">Lyase</keyword>
<dbReference type="FunFam" id="3.40.50.720:FF:000009">
    <property type="entry name" value="Fatty oxidation complex, alpha subunit"/>
    <property type="match status" value="1"/>
</dbReference>
<evidence type="ECO:0000256" key="9">
    <source>
        <dbReference type="ARBA" id="ARBA00023235"/>
    </source>
</evidence>
<evidence type="ECO:0000256" key="8">
    <source>
        <dbReference type="ARBA" id="ARBA00023140"/>
    </source>
</evidence>
<evidence type="ECO:0000313" key="16">
    <source>
        <dbReference type="Proteomes" id="UP000253370"/>
    </source>
</evidence>
<protein>
    <submittedName>
        <fullName evidence="15">Enoyl-CoA hydratase</fullName>
    </submittedName>
</protein>
<name>A0A365UBJ7_9RHOB</name>
<proteinExistence type="predicted"/>
<dbReference type="Pfam" id="PF00378">
    <property type="entry name" value="ECH_1"/>
    <property type="match status" value="1"/>
</dbReference>
<dbReference type="Pfam" id="PF00725">
    <property type="entry name" value="3HCDH"/>
    <property type="match status" value="2"/>
</dbReference>
<dbReference type="InterPro" id="IPR029045">
    <property type="entry name" value="ClpP/crotonase-like_dom_sf"/>
</dbReference>
<feature type="domain" description="3-hydroxyacyl-CoA dehydrogenase C-terminal" evidence="13">
    <location>
        <begin position="473"/>
        <end position="571"/>
    </location>
</feature>
<dbReference type="SUPFAM" id="SSF48179">
    <property type="entry name" value="6-phosphogluconate dehydrogenase C-terminal domain-like"/>
    <property type="match status" value="2"/>
</dbReference>
<comment type="caution">
    <text evidence="15">The sequence shown here is derived from an EMBL/GenBank/DDBJ whole genome shotgun (WGS) entry which is preliminary data.</text>
</comment>
<dbReference type="InterPro" id="IPR036291">
    <property type="entry name" value="NAD(P)-bd_dom_sf"/>
</dbReference>
<keyword evidence="3" id="KW-0276">Fatty acid metabolism</keyword>
<dbReference type="UniPathway" id="UPA00659"/>
<evidence type="ECO:0000256" key="1">
    <source>
        <dbReference type="ARBA" id="ARBA00004275"/>
    </source>
</evidence>
<evidence type="ECO:0000256" key="7">
    <source>
        <dbReference type="ARBA" id="ARBA00023098"/>
    </source>
</evidence>
<dbReference type="FunFam" id="1.10.1040.50:FF:000006">
    <property type="entry name" value="Peroxisomal bifunctional enzyme"/>
    <property type="match status" value="1"/>
</dbReference>
<dbReference type="AlphaFoldDB" id="A0A365UBJ7"/>
<keyword evidence="4" id="KW-0442">Lipid degradation</keyword>
<comment type="subcellular location">
    <subcellularLocation>
        <location evidence="1">Peroxisome</location>
    </subcellularLocation>
</comment>
<feature type="domain" description="3-hydroxyacyl-CoA dehydrogenase NAD binding" evidence="14">
    <location>
        <begin position="293"/>
        <end position="468"/>
    </location>
</feature>
<evidence type="ECO:0000313" key="15">
    <source>
        <dbReference type="EMBL" id="RBI86652.1"/>
    </source>
</evidence>
<evidence type="ECO:0000256" key="4">
    <source>
        <dbReference type="ARBA" id="ARBA00022963"/>
    </source>
</evidence>
<dbReference type="InterPro" id="IPR006108">
    <property type="entry name" value="3HC_DH_C"/>
</dbReference>
<keyword evidence="16" id="KW-1185">Reference proteome</keyword>
<dbReference type="RefSeq" id="WP_113288202.1">
    <property type="nucleotide sequence ID" value="NZ_QNTQ01000004.1"/>
</dbReference>
<dbReference type="CDD" id="cd06558">
    <property type="entry name" value="crotonase-like"/>
    <property type="match status" value="1"/>
</dbReference>
<evidence type="ECO:0000259" key="14">
    <source>
        <dbReference type="Pfam" id="PF02737"/>
    </source>
</evidence>
<dbReference type="GO" id="GO:0016853">
    <property type="term" value="F:isomerase activity"/>
    <property type="evidence" value="ECO:0007669"/>
    <property type="project" value="UniProtKB-KW"/>
</dbReference>
<dbReference type="InterPro" id="IPR001753">
    <property type="entry name" value="Enoyl-CoA_hydra/iso"/>
</dbReference>
<comment type="pathway">
    <text evidence="2">Lipid metabolism; fatty acid beta-oxidation.</text>
</comment>
<gene>
    <name evidence="15" type="ORF">DRV85_04260</name>
</gene>
<dbReference type="Gene3D" id="1.10.1040.50">
    <property type="match status" value="1"/>
</dbReference>
<dbReference type="GO" id="GO:0006635">
    <property type="term" value="P:fatty acid beta-oxidation"/>
    <property type="evidence" value="ECO:0007669"/>
    <property type="project" value="UniProtKB-UniPathway"/>
</dbReference>
<dbReference type="GO" id="GO:0003857">
    <property type="term" value="F:(3S)-3-hydroxyacyl-CoA dehydrogenase (NAD+) activity"/>
    <property type="evidence" value="ECO:0007669"/>
    <property type="project" value="UniProtKB-EC"/>
</dbReference>
<evidence type="ECO:0000256" key="3">
    <source>
        <dbReference type="ARBA" id="ARBA00022832"/>
    </source>
</evidence>
<dbReference type="PANTHER" id="PTHR23309">
    <property type="entry name" value="3-HYDROXYACYL-COA DEHYROGENASE"/>
    <property type="match status" value="1"/>
</dbReference>
<sequence length="703" mass="74876">MTKATLIREGTLGVLRIDNPPVNAISPEVTRDLDAALDVFEAAGDLEALVIECAGRTFVAGGDIASFSQPGFSAAPFNAVLRRIEDQDRPVAAALFGTVLGAGLELAMAAHIRVAHPATRLGLPEITLGLIPGSLGTQRLPRLAGLATAWRMISTGKPVDAQAALDAGIVDTLDDDPAGAARAAARAGASRPVRRTRDLTVPAGEDDTAVLAAAREEAAAKPHLPALTAAADCLAAAAEKPFDAGERVEADHFARLLHTPASRALRHIFFAERAAAKIPGLPPDLERREVRSLGIVGVGTMGAGIALTFARAGFPVTLIESDTEALERGRGHIRRTLETSVQRGRMTEDEAEAQLARMSGATDMGALSEADMVIEAVFEDMSLKLDVAAKLGEAMKPGAIIATNTSTLDVDRIAEATGRPGDVLGTHFFSPAHIMKLLEVVRGRLTEPEVLATVMSLARRIGKVPVVSGVCYGFIGNRMAEVYMRESEAMQLEGATPAQIDGVAEDPAWIGMAMGPSRMLDMAGVDVGARTVIEWVESGEGPQDPAYRALCRALFEAGRHGQKTGAGYYAYEGRRPVPSEETAGLAAELAEKHGVARREAIPGQEVFERLLYPMVNEAARILEEGIAYRPGDIDVVWTQGYGFPAWRGGPVFMADEIGLPEIVARLDHYAATLGNDRGYWDVAPLLRELARRDARLSDWRPQD</sequence>
<accession>A0A365UBJ7</accession>
<evidence type="ECO:0000259" key="13">
    <source>
        <dbReference type="Pfam" id="PF00725"/>
    </source>
</evidence>
<evidence type="ECO:0000256" key="2">
    <source>
        <dbReference type="ARBA" id="ARBA00005005"/>
    </source>
</evidence>
<keyword evidence="5" id="KW-0560">Oxidoreductase</keyword>
<dbReference type="GO" id="GO:0004300">
    <property type="term" value="F:enoyl-CoA hydratase activity"/>
    <property type="evidence" value="ECO:0007669"/>
    <property type="project" value="UniProtKB-ARBA"/>
</dbReference>
<dbReference type="SUPFAM" id="SSF52096">
    <property type="entry name" value="ClpP/crotonase"/>
    <property type="match status" value="1"/>
</dbReference>
<dbReference type="Gene3D" id="3.90.226.10">
    <property type="entry name" value="2-enoyl-CoA Hydratase, Chain A, domain 1"/>
    <property type="match status" value="1"/>
</dbReference>
<organism evidence="15 16">
    <name type="scientific">Rhodosalinus halophilus</name>
    <dbReference type="NCBI Taxonomy" id="2259333"/>
    <lineage>
        <taxon>Bacteria</taxon>
        <taxon>Pseudomonadati</taxon>
        <taxon>Pseudomonadota</taxon>
        <taxon>Alphaproteobacteria</taxon>
        <taxon>Rhodobacterales</taxon>
        <taxon>Paracoccaceae</taxon>
        <taxon>Rhodosalinus</taxon>
    </lineage>
</organism>
<evidence type="ECO:0000256" key="11">
    <source>
        <dbReference type="ARBA" id="ARBA00023268"/>
    </source>
</evidence>
<dbReference type="GO" id="GO:0070403">
    <property type="term" value="F:NAD+ binding"/>
    <property type="evidence" value="ECO:0007669"/>
    <property type="project" value="InterPro"/>
</dbReference>
<dbReference type="OrthoDB" id="9771883at2"/>
<dbReference type="EMBL" id="QNTQ01000004">
    <property type="protein sequence ID" value="RBI86652.1"/>
    <property type="molecule type" value="Genomic_DNA"/>
</dbReference>
<dbReference type="Gene3D" id="3.40.50.720">
    <property type="entry name" value="NAD(P)-binding Rossmann-like Domain"/>
    <property type="match status" value="1"/>
</dbReference>
<dbReference type="Pfam" id="PF02737">
    <property type="entry name" value="3HCDH_N"/>
    <property type="match status" value="1"/>
</dbReference>
<evidence type="ECO:0000256" key="12">
    <source>
        <dbReference type="ARBA" id="ARBA00049556"/>
    </source>
</evidence>
<dbReference type="Proteomes" id="UP000253370">
    <property type="component" value="Unassembled WGS sequence"/>
</dbReference>
<evidence type="ECO:0000256" key="6">
    <source>
        <dbReference type="ARBA" id="ARBA00023027"/>
    </source>
</evidence>
<comment type="catalytic activity">
    <reaction evidence="12">
        <text>a (3S)-3-hydroxyacyl-CoA + NAD(+) = a 3-oxoacyl-CoA + NADH + H(+)</text>
        <dbReference type="Rhea" id="RHEA:22432"/>
        <dbReference type="ChEBI" id="CHEBI:15378"/>
        <dbReference type="ChEBI" id="CHEBI:57318"/>
        <dbReference type="ChEBI" id="CHEBI:57540"/>
        <dbReference type="ChEBI" id="CHEBI:57945"/>
        <dbReference type="ChEBI" id="CHEBI:90726"/>
        <dbReference type="EC" id="1.1.1.35"/>
    </reaction>
</comment>
<dbReference type="InterPro" id="IPR006176">
    <property type="entry name" value="3-OHacyl-CoA_DH_NAD-bd"/>
</dbReference>
<feature type="domain" description="3-hydroxyacyl-CoA dehydrogenase C-terminal" evidence="13">
    <location>
        <begin position="607"/>
        <end position="690"/>
    </location>
</feature>
<evidence type="ECO:0000256" key="5">
    <source>
        <dbReference type="ARBA" id="ARBA00023002"/>
    </source>
</evidence>
<dbReference type="SUPFAM" id="SSF51735">
    <property type="entry name" value="NAD(P)-binding Rossmann-fold domains"/>
    <property type="match status" value="1"/>
</dbReference>
<dbReference type="InterPro" id="IPR008927">
    <property type="entry name" value="6-PGluconate_DH-like_C_sf"/>
</dbReference>
<evidence type="ECO:0000256" key="10">
    <source>
        <dbReference type="ARBA" id="ARBA00023239"/>
    </source>
</evidence>
<reference evidence="15 16" key="1">
    <citation type="submission" date="2018-07" db="EMBL/GenBank/DDBJ databases">
        <title>Rhodosalinus sp. strain E84T genomic sequence and assembly.</title>
        <authorList>
            <person name="Liu Z.-W."/>
            <person name="Lu D.-C."/>
        </authorList>
    </citation>
    <scope>NUCLEOTIDE SEQUENCE [LARGE SCALE GENOMIC DNA]</scope>
    <source>
        <strain evidence="15 16">E84</strain>
    </source>
</reference>
<keyword evidence="9" id="KW-0413">Isomerase</keyword>
<dbReference type="PANTHER" id="PTHR23309:SF51">
    <property type="entry name" value="3-HYDROXYACYL-COA DEHYDROGENASE-RELATED"/>
    <property type="match status" value="1"/>
</dbReference>